<proteinExistence type="predicted"/>
<keyword evidence="2" id="KW-1185">Reference proteome</keyword>
<sequence>MLRDTPYLSLATPTSYRHRRFALCFASVTAVLLGL</sequence>
<gene>
    <name evidence="1" type="ORF">ISN45_At05g027510</name>
</gene>
<dbReference type="EMBL" id="JAEFBK010000005">
    <property type="protein sequence ID" value="KAG7603794.1"/>
    <property type="molecule type" value="Genomic_DNA"/>
</dbReference>
<accession>A0A8T2D414</accession>
<organism evidence="1 2">
    <name type="scientific">Arabidopsis thaliana x Arabidopsis arenosa</name>
    <dbReference type="NCBI Taxonomy" id="1240361"/>
    <lineage>
        <taxon>Eukaryota</taxon>
        <taxon>Viridiplantae</taxon>
        <taxon>Streptophyta</taxon>
        <taxon>Embryophyta</taxon>
        <taxon>Tracheophyta</taxon>
        <taxon>Spermatophyta</taxon>
        <taxon>Magnoliopsida</taxon>
        <taxon>eudicotyledons</taxon>
        <taxon>Gunneridae</taxon>
        <taxon>Pentapetalae</taxon>
        <taxon>rosids</taxon>
        <taxon>malvids</taxon>
        <taxon>Brassicales</taxon>
        <taxon>Brassicaceae</taxon>
        <taxon>Camelineae</taxon>
        <taxon>Arabidopsis</taxon>
    </lineage>
</organism>
<comment type="caution">
    <text evidence="1">The sequence shown here is derived from an EMBL/GenBank/DDBJ whole genome shotgun (WGS) entry which is preliminary data.</text>
</comment>
<reference evidence="1 2" key="1">
    <citation type="submission" date="2020-12" db="EMBL/GenBank/DDBJ databases">
        <title>Concerted genomic and epigenomic changes stabilize Arabidopsis allopolyploids.</title>
        <authorList>
            <person name="Chen Z."/>
        </authorList>
    </citation>
    <scope>NUCLEOTIDE SEQUENCE [LARGE SCALE GENOMIC DNA]</scope>
    <source>
        <strain evidence="1">Allo738</strain>
        <tissue evidence="1">Leaf</tissue>
    </source>
</reference>
<name>A0A8T2D414_9BRAS</name>
<dbReference type="Proteomes" id="UP000694240">
    <property type="component" value="Chromosome 5"/>
</dbReference>
<dbReference type="AlphaFoldDB" id="A0A8T2D414"/>
<evidence type="ECO:0000313" key="1">
    <source>
        <dbReference type="EMBL" id="KAG7603794.1"/>
    </source>
</evidence>
<evidence type="ECO:0000313" key="2">
    <source>
        <dbReference type="Proteomes" id="UP000694240"/>
    </source>
</evidence>
<protein>
    <submittedName>
        <fullName evidence="1">Uncharacterized protein</fullName>
    </submittedName>
</protein>